<dbReference type="Pfam" id="PF13516">
    <property type="entry name" value="LRR_6"/>
    <property type="match status" value="4"/>
</dbReference>
<dbReference type="Pfam" id="PF00072">
    <property type="entry name" value="Response_reg"/>
    <property type="match status" value="1"/>
</dbReference>
<evidence type="ECO:0000313" key="7">
    <source>
        <dbReference type="EMBL" id="CAD8881103.1"/>
    </source>
</evidence>
<dbReference type="GO" id="GO:0031267">
    <property type="term" value="F:small GTPase binding"/>
    <property type="evidence" value="ECO:0007669"/>
    <property type="project" value="TreeGrafter"/>
</dbReference>
<dbReference type="GO" id="GO:0005634">
    <property type="term" value="C:nucleus"/>
    <property type="evidence" value="ECO:0007669"/>
    <property type="project" value="TreeGrafter"/>
</dbReference>
<dbReference type="Gene3D" id="3.30.450.20">
    <property type="entry name" value="PAS domain"/>
    <property type="match status" value="1"/>
</dbReference>
<dbReference type="GO" id="GO:0048471">
    <property type="term" value="C:perinuclear region of cytoplasm"/>
    <property type="evidence" value="ECO:0007669"/>
    <property type="project" value="TreeGrafter"/>
</dbReference>
<feature type="modified residue" description="4-aspartylphosphate" evidence="4">
    <location>
        <position position="1260"/>
    </location>
</feature>
<dbReference type="GO" id="GO:0000160">
    <property type="term" value="P:phosphorelay signal transduction system"/>
    <property type="evidence" value="ECO:0007669"/>
    <property type="project" value="InterPro"/>
</dbReference>
<keyword evidence="4" id="KW-0597">Phosphoprotein</keyword>
<evidence type="ECO:0000259" key="6">
    <source>
        <dbReference type="PROSITE" id="PS50110"/>
    </source>
</evidence>
<feature type="compositionally biased region" description="Polar residues" evidence="5">
    <location>
        <begin position="38"/>
        <end position="50"/>
    </location>
</feature>
<dbReference type="InterPro" id="IPR035965">
    <property type="entry name" value="PAS-like_dom_sf"/>
</dbReference>
<feature type="region of interest" description="Disordered" evidence="5">
    <location>
        <begin position="1"/>
        <end position="58"/>
    </location>
</feature>
<feature type="compositionally biased region" description="Polar residues" evidence="5">
    <location>
        <begin position="1108"/>
        <end position="1122"/>
    </location>
</feature>
<dbReference type="SUPFAM" id="SSF52172">
    <property type="entry name" value="CheY-like"/>
    <property type="match status" value="1"/>
</dbReference>
<dbReference type="EMBL" id="HBFR01011488">
    <property type="protein sequence ID" value="CAD8881103.1"/>
    <property type="molecule type" value="Transcribed_RNA"/>
</dbReference>
<protein>
    <recommendedName>
        <fullName evidence="6">Response regulatory domain-containing protein</fullName>
    </recommendedName>
</protein>
<reference evidence="7" key="1">
    <citation type="submission" date="2021-01" db="EMBL/GenBank/DDBJ databases">
        <authorList>
            <person name="Corre E."/>
            <person name="Pelletier E."/>
            <person name="Niang G."/>
            <person name="Scheremetjew M."/>
            <person name="Finn R."/>
            <person name="Kale V."/>
            <person name="Holt S."/>
            <person name="Cochrane G."/>
            <person name="Meng A."/>
            <person name="Brown T."/>
            <person name="Cohen L."/>
        </authorList>
    </citation>
    <scope>NUCLEOTIDE SEQUENCE</scope>
    <source>
        <strain evidence="7">308</strain>
    </source>
</reference>
<dbReference type="SMART" id="SM00368">
    <property type="entry name" value="LRR_RI"/>
    <property type="match status" value="9"/>
</dbReference>
<organism evidence="7">
    <name type="scientific">Corethron hystrix</name>
    <dbReference type="NCBI Taxonomy" id="216773"/>
    <lineage>
        <taxon>Eukaryota</taxon>
        <taxon>Sar</taxon>
        <taxon>Stramenopiles</taxon>
        <taxon>Ochrophyta</taxon>
        <taxon>Bacillariophyta</taxon>
        <taxon>Coscinodiscophyceae</taxon>
        <taxon>Corethrophycidae</taxon>
        <taxon>Corethrales</taxon>
        <taxon>Corethraceae</taxon>
        <taxon>Corethron</taxon>
    </lineage>
</organism>
<keyword evidence="1" id="KW-0343">GTPase activation</keyword>
<evidence type="ECO:0000256" key="3">
    <source>
        <dbReference type="ARBA" id="ARBA00022737"/>
    </source>
</evidence>
<feature type="domain" description="Response regulatory" evidence="6">
    <location>
        <begin position="1211"/>
        <end position="1335"/>
    </location>
</feature>
<dbReference type="GO" id="GO:0006913">
    <property type="term" value="P:nucleocytoplasmic transport"/>
    <property type="evidence" value="ECO:0007669"/>
    <property type="project" value="TreeGrafter"/>
</dbReference>
<dbReference type="SUPFAM" id="SSF52047">
    <property type="entry name" value="RNI-like"/>
    <property type="match status" value="2"/>
</dbReference>
<dbReference type="InterPro" id="IPR001789">
    <property type="entry name" value="Sig_transdc_resp-reg_receiver"/>
</dbReference>
<keyword evidence="2" id="KW-0433">Leucine-rich repeat</keyword>
<keyword evidence="3" id="KW-0677">Repeat</keyword>
<dbReference type="GO" id="GO:0005829">
    <property type="term" value="C:cytosol"/>
    <property type="evidence" value="ECO:0007669"/>
    <property type="project" value="TreeGrafter"/>
</dbReference>
<feature type="region of interest" description="Disordered" evidence="5">
    <location>
        <begin position="986"/>
        <end position="1018"/>
    </location>
</feature>
<accession>A0A7S1FQS7</accession>
<evidence type="ECO:0000256" key="4">
    <source>
        <dbReference type="PROSITE-ProRule" id="PRU00169"/>
    </source>
</evidence>
<dbReference type="PANTHER" id="PTHR24113:SF12">
    <property type="entry name" value="RAN GTPASE-ACTIVATING PROTEIN 1"/>
    <property type="match status" value="1"/>
</dbReference>
<sequence>MNRNNKLSESKVPESPLPENNGIALSTMAGNFTVEGPRSQSPTSAQSSNLPAGGLIESPQPGNVATALLAAAAGGFSSPLHHYMATQMAIAQQQQLMLLQQQGNNLVQDQTRPFNSGPPLGFNSSAAFVQLLQQATSNTPQFASFSTPQPEPITEQCLTTTTDGTILSVTTPMIDGFLPDSFVMKSAYDSVHAQDVAGLRAIATNFWERGNTEVTAYIRRQTSSGRWVWLSANLERYVEIPVPGAIIREKLVKDDKRAKVVARTTRISALLASAVEAAHSHRETVDASDQNNGKSSDVEFVENKEEKNSTSLISALEAVSSGVCLDLSMITLSSFELKMITYVLTGRLQIEDLGQLVVDIFNSNVNDIVSALDAAVAKMNEKEKMQPKAENQLVQSPFQPVPKKCPPLLSVLNLSYTNIGNQGLDILCEVLFLETPTLKTLDVGFCGIDERGLLRLGKAFYKRKKQRLPSLQGLILSGNAISYKAAKELGGALSTNEAPFIFRKKRCKGGVRNGYDSEDEEDDADFDEVFLLGGKKKSSLSMSNPRNHSETAEGESDGLILLHLACSSLKPDSLHQLLVGLGHDCPLRELHIASNNFGPEGASVLVSFLEGSTSRPNKKKMVMPKLDRLDISNNNLGNDGIAEITRLISKRMKKSFVDLRLSSNNIEAAGVETLMNKLLQHNLLSLCLDNNTIGDRGCQLIAASLPSMHSLLKLSLSFNSIGSRGINALMRSLIGCESIQSLSLSGNVMKISGAISMGFALAQHPRLCELDLDNCCLSQVAQCHIVSGMISNRWVPMRSLSGFRVAPPMIVMGALDHALQHISNDECFKLRRDMQMKTISTWMQPSDVPLSNRSVATNNMEDSHGESAYHRMLDWLSRVPFDEDELADLHSYFFDLMGSDEDSNRASNAHLRHRGDLLANFTNKAIEEIKNAENDMLVSTFPKKLGYNIETSTESDTDTGLTWNSLQKYSRFRMVRKMQGVDENKTVANGWPESHNDTRSNGEKNMSSPSAVENLSPASMKKRKTTFNGRELGLLSRSASLGKTSRESLANLGSVKGKMNESLKRTSSTGKHGNVSLACLDTHGETSKTDEDVMSASQGEIEIKLSSQKTLTMNNSEASINSDAEKSNSEENGKESRKKARISMFPEFKEKLDRLKDNAQILMDREENPHQQDLIAQDFAQQSLTLLRQLRYHCMNSGLDGWRIGTKMRRKVLIIDDSLTTRKLVSRAFQKANFIVDTAENGKKGLDKLKEMIYDIAFMDIDMPVMNGYDATKELRLWEDNKRPGARQPICALTGTYVDDFARTQLKSFKEAGVDVMESKPCNIPRLFKVVDDVSPMFSDLSISVTNFSASEI</sequence>
<feature type="compositionally biased region" description="Basic and acidic residues" evidence="5">
    <location>
        <begin position="1"/>
        <end position="12"/>
    </location>
</feature>
<evidence type="ECO:0000256" key="1">
    <source>
        <dbReference type="ARBA" id="ARBA00022468"/>
    </source>
</evidence>
<evidence type="ECO:0000256" key="2">
    <source>
        <dbReference type="ARBA" id="ARBA00022614"/>
    </source>
</evidence>
<feature type="region of interest" description="Disordered" evidence="5">
    <location>
        <begin position="1108"/>
        <end position="1140"/>
    </location>
</feature>
<feature type="region of interest" description="Disordered" evidence="5">
    <location>
        <begin position="281"/>
        <end position="303"/>
    </location>
</feature>
<gene>
    <name evidence="7" type="ORF">CHYS00102_LOCUS8290</name>
</gene>
<name>A0A7S1FQS7_9STRA</name>
<dbReference type="InterPro" id="IPR027038">
    <property type="entry name" value="RanGap"/>
</dbReference>
<feature type="compositionally biased region" description="Basic and acidic residues" evidence="5">
    <location>
        <begin position="1123"/>
        <end position="1135"/>
    </location>
</feature>
<dbReference type="SUPFAM" id="SSF55785">
    <property type="entry name" value="PYP-like sensor domain (PAS domain)"/>
    <property type="match status" value="1"/>
</dbReference>
<dbReference type="InterPro" id="IPR001611">
    <property type="entry name" value="Leu-rich_rpt"/>
</dbReference>
<dbReference type="CDD" id="cd17546">
    <property type="entry name" value="REC_hyHK_CKI1_RcsC-like"/>
    <property type="match status" value="1"/>
</dbReference>
<feature type="compositionally biased region" description="Polar residues" evidence="5">
    <location>
        <begin position="1003"/>
        <end position="1017"/>
    </location>
</feature>
<evidence type="ECO:0000256" key="5">
    <source>
        <dbReference type="SAM" id="MobiDB-lite"/>
    </source>
</evidence>
<dbReference type="Gene3D" id="3.80.10.10">
    <property type="entry name" value="Ribonuclease Inhibitor"/>
    <property type="match status" value="2"/>
</dbReference>
<dbReference type="InterPro" id="IPR011006">
    <property type="entry name" value="CheY-like_superfamily"/>
</dbReference>
<dbReference type="PROSITE" id="PS50110">
    <property type="entry name" value="RESPONSE_REGULATORY"/>
    <property type="match status" value="1"/>
</dbReference>
<dbReference type="Gene3D" id="3.40.50.2300">
    <property type="match status" value="1"/>
</dbReference>
<dbReference type="SMART" id="SM00448">
    <property type="entry name" value="REC"/>
    <property type="match status" value="1"/>
</dbReference>
<dbReference type="PANTHER" id="PTHR24113">
    <property type="entry name" value="RAN GTPASE-ACTIVATING PROTEIN 1"/>
    <property type="match status" value="1"/>
</dbReference>
<proteinExistence type="predicted"/>
<dbReference type="InterPro" id="IPR032675">
    <property type="entry name" value="LRR_dom_sf"/>
</dbReference>
<dbReference type="GO" id="GO:0005096">
    <property type="term" value="F:GTPase activator activity"/>
    <property type="evidence" value="ECO:0007669"/>
    <property type="project" value="UniProtKB-KW"/>
</dbReference>